<evidence type="ECO:0000256" key="2">
    <source>
        <dbReference type="ARBA" id="ARBA00022448"/>
    </source>
</evidence>
<name>A0A5Q0GTT7_SACSY</name>
<evidence type="ECO:0000313" key="6">
    <source>
        <dbReference type="Proteomes" id="UP000325787"/>
    </source>
</evidence>
<keyword evidence="6" id="KW-1185">Reference proteome</keyword>
<evidence type="ECO:0000256" key="3">
    <source>
        <dbReference type="ARBA" id="ARBA00022729"/>
    </source>
</evidence>
<gene>
    <name evidence="5" type="ORF">EKG83_04310</name>
</gene>
<accession>A0A5Q0GTT7</accession>
<evidence type="ECO:0000313" key="5">
    <source>
        <dbReference type="EMBL" id="QFZ16792.1"/>
    </source>
</evidence>
<dbReference type="GO" id="GO:0015768">
    <property type="term" value="P:maltose transport"/>
    <property type="evidence" value="ECO:0007669"/>
    <property type="project" value="TreeGrafter"/>
</dbReference>
<organism evidence="5 6">
    <name type="scientific">Saccharothrix syringae</name>
    <name type="common">Nocardiopsis syringae</name>
    <dbReference type="NCBI Taxonomy" id="103733"/>
    <lineage>
        <taxon>Bacteria</taxon>
        <taxon>Bacillati</taxon>
        <taxon>Actinomycetota</taxon>
        <taxon>Actinomycetes</taxon>
        <taxon>Pseudonocardiales</taxon>
        <taxon>Pseudonocardiaceae</taxon>
        <taxon>Saccharothrix</taxon>
    </lineage>
</organism>
<sequence>MRGTRKRHRLAAAGSAALVATSVLAGCGSGDGGITINVYKYPQENFQKIVDNCNAAADGYEIVYHKLPREADGQREQMVRRLAAGDTGMDVLGLDVTWTAELAEAGWIREFTGQVKDRVEDGTLGPPLDTARYQGKLYGAPDNTNVQLLWYRGDLVQTPPKTWAEMIETGGRLIREGKPGLVEATGKQYEGLVVLFNSLVESAGGTIVGEDGTKAVVDDGAVKALEVLKTFATSDVVDPSFSNAAEDNARLAMEAGQAAFMINWPYVYAAAQAKPEFAKNLRWAPYPAVEGGESTATVGGVNYAVSAFSEHPDESFDAVLCLRNAENQKYAAINDGVPPTIESVYRDPEMAEPYPMREAILETLKNASTRPVTPAYQNVSTVLSTILSPPASIDPRATADRMRTELQDALDSKGVLP</sequence>
<keyword evidence="2" id="KW-0813">Transport</keyword>
<evidence type="ECO:0000256" key="4">
    <source>
        <dbReference type="SAM" id="SignalP"/>
    </source>
</evidence>
<dbReference type="EMBL" id="CP034550">
    <property type="protein sequence ID" value="QFZ16792.1"/>
    <property type="molecule type" value="Genomic_DNA"/>
</dbReference>
<keyword evidence="3 4" id="KW-0732">Signal</keyword>
<dbReference type="PANTHER" id="PTHR30061:SF50">
    <property type="entry name" value="MALTOSE_MALTODEXTRIN-BINDING PERIPLASMIC PROTEIN"/>
    <property type="match status" value="1"/>
</dbReference>
<dbReference type="SUPFAM" id="SSF53850">
    <property type="entry name" value="Periplasmic binding protein-like II"/>
    <property type="match status" value="1"/>
</dbReference>
<dbReference type="PANTHER" id="PTHR30061">
    <property type="entry name" value="MALTOSE-BINDING PERIPLASMIC PROTEIN"/>
    <property type="match status" value="1"/>
</dbReference>
<dbReference type="Gene3D" id="3.40.190.10">
    <property type="entry name" value="Periplasmic binding protein-like II"/>
    <property type="match status" value="2"/>
</dbReference>
<dbReference type="CDD" id="cd14750">
    <property type="entry name" value="PBP2_TMBP"/>
    <property type="match status" value="1"/>
</dbReference>
<dbReference type="AlphaFoldDB" id="A0A5Q0GTT7"/>
<dbReference type="InterPro" id="IPR006059">
    <property type="entry name" value="SBP"/>
</dbReference>
<dbReference type="OrthoDB" id="3495561at2"/>
<dbReference type="Pfam" id="PF01547">
    <property type="entry name" value="SBP_bac_1"/>
    <property type="match status" value="1"/>
</dbReference>
<dbReference type="GO" id="GO:1901982">
    <property type="term" value="F:maltose binding"/>
    <property type="evidence" value="ECO:0007669"/>
    <property type="project" value="TreeGrafter"/>
</dbReference>
<dbReference type="Proteomes" id="UP000325787">
    <property type="component" value="Chromosome"/>
</dbReference>
<proteinExistence type="inferred from homology"/>
<protein>
    <submittedName>
        <fullName evidence="5">ABC transporter substrate-binding protein</fullName>
    </submittedName>
</protein>
<reference evidence="6" key="1">
    <citation type="journal article" date="2021" name="Curr. Microbiol.">
        <title>Complete genome of nocamycin-producing strain Saccharothrix syringae NRRL B-16468 reveals the biosynthetic potential for secondary metabolites.</title>
        <authorList>
            <person name="Mo X."/>
            <person name="Yang S."/>
        </authorList>
    </citation>
    <scope>NUCLEOTIDE SEQUENCE [LARGE SCALE GENOMIC DNA]</scope>
    <source>
        <strain evidence="6">ATCC 51364 / DSM 43886 / JCM 6844 / KCTC 9398 / NBRC 14523 / NRRL B-16468 / INA 2240</strain>
    </source>
</reference>
<dbReference type="KEGG" id="ssyi:EKG83_04310"/>
<comment type="similarity">
    <text evidence="1">Belongs to the bacterial solute-binding protein 1 family.</text>
</comment>
<feature type="signal peptide" evidence="4">
    <location>
        <begin position="1"/>
        <end position="25"/>
    </location>
</feature>
<dbReference type="PROSITE" id="PS51257">
    <property type="entry name" value="PROKAR_LIPOPROTEIN"/>
    <property type="match status" value="1"/>
</dbReference>
<dbReference type="RefSeq" id="WP_033430396.1">
    <property type="nucleotide sequence ID" value="NZ_CP034550.1"/>
</dbReference>
<feature type="chain" id="PRO_5024971508" evidence="4">
    <location>
        <begin position="26"/>
        <end position="417"/>
    </location>
</feature>
<dbReference type="GO" id="GO:0042956">
    <property type="term" value="P:maltodextrin transmembrane transport"/>
    <property type="evidence" value="ECO:0007669"/>
    <property type="project" value="TreeGrafter"/>
</dbReference>
<evidence type="ECO:0000256" key="1">
    <source>
        <dbReference type="ARBA" id="ARBA00008520"/>
    </source>
</evidence>
<dbReference type="GO" id="GO:0055052">
    <property type="term" value="C:ATP-binding cassette (ABC) transporter complex, substrate-binding subunit-containing"/>
    <property type="evidence" value="ECO:0007669"/>
    <property type="project" value="TreeGrafter"/>
</dbReference>